<dbReference type="SUPFAM" id="SSF55347">
    <property type="entry name" value="Glyceraldehyde-3-phosphate dehydrogenase-like, C-terminal domain"/>
    <property type="match status" value="1"/>
</dbReference>
<dbReference type="PANTHER" id="PTHR43377">
    <property type="entry name" value="BILIVERDIN REDUCTASE A"/>
    <property type="match status" value="1"/>
</dbReference>
<reference evidence="4 5" key="1">
    <citation type="journal article" date="2019" name="Int. J. Syst. Evol. Microbiol.">
        <title>The Global Catalogue of Microorganisms (GCM) 10K type strain sequencing project: providing services to taxonomists for standard genome sequencing and annotation.</title>
        <authorList>
            <consortium name="The Broad Institute Genomics Platform"/>
            <consortium name="The Broad Institute Genome Sequencing Center for Infectious Disease"/>
            <person name="Wu L."/>
            <person name="Ma J."/>
        </authorList>
    </citation>
    <scope>NUCLEOTIDE SEQUENCE [LARGE SCALE GENOMIC DNA]</scope>
    <source>
        <strain evidence="4 5">CGMCC 1.12125</strain>
    </source>
</reference>
<evidence type="ECO:0000313" key="4">
    <source>
        <dbReference type="EMBL" id="MFD1588395.1"/>
    </source>
</evidence>
<comment type="caution">
    <text evidence="4">The sequence shown here is derived from an EMBL/GenBank/DDBJ whole genome shotgun (WGS) entry which is preliminary data.</text>
</comment>
<gene>
    <name evidence="4" type="ORF">ACFR9U_15540</name>
</gene>
<dbReference type="EMBL" id="JBHUDJ010000011">
    <property type="protein sequence ID" value="MFD1588395.1"/>
    <property type="molecule type" value="Genomic_DNA"/>
</dbReference>
<evidence type="ECO:0000259" key="2">
    <source>
        <dbReference type="Pfam" id="PF01408"/>
    </source>
</evidence>
<dbReference type="Pfam" id="PF22725">
    <property type="entry name" value="GFO_IDH_MocA_C3"/>
    <property type="match status" value="1"/>
</dbReference>
<evidence type="ECO:0000313" key="5">
    <source>
        <dbReference type="Proteomes" id="UP001597119"/>
    </source>
</evidence>
<dbReference type="Proteomes" id="UP001597119">
    <property type="component" value="Unassembled WGS sequence"/>
</dbReference>
<protein>
    <submittedName>
        <fullName evidence="4">Gfo/Idh/MocA family protein</fullName>
    </submittedName>
</protein>
<feature type="region of interest" description="Disordered" evidence="1">
    <location>
        <begin position="315"/>
        <end position="336"/>
    </location>
</feature>
<dbReference type="InterPro" id="IPR000683">
    <property type="entry name" value="Gfo/Idh/MocA-like_OxRdtase_N"/>
</dbReference>
<proteinExistence type="predicted"/>
<keyword evidence="5" id="KW-1185">Reference proteome</keyword>
<evidence type="ECO:0000256" key="1">
    <source>
        <dbReference type="SAM" id="MobiDB-lite"/>
    </source>
</evidence>
<dbReference type="AlphaFoldDB" id="A0ABD6CDW7"/>
<dbReference type="RefSeq" id="WP_247381395.1">
    <property type="nucleotide sequence ID" value="NZ_JALLGV010000010.1"/>
</dbReference>
<feature type="domain" description="Gfo/Idh/MocA-like oxidoreductase N-terminal" evidence="2">
    <location>
        <begin position="1"/>
        <end position="118"/>
    </location>
</feature>
<name>A0ABD6CDW7_9EURY</name>
<dbReference type="Gene3D" id="3.40.50.720">
    <property type="entry name" value="NAD(P)-binding Rossmann-like Domain"/>
    <property type="match status" value="1"/>
</dbReference>
<sequence length="336" mass="37267">MNYGIVGTGYWGKNHVRVASELAADGVLDDVVVCDVDRERAVELAERFDLDYCTDYRDVDVDAASLATPSTTHEQIATDLLASGTDLLVEKPLALDADAAWNIVETAEEYDRTLGVGHIFRYHPALTELKQWIDDGKLGEIKYLHTARFAFEVPRETTGVLYSLAVHDVDIYNYLLDRQPTRVYCNRDSHLRDGIDETATVELEYGDTRGVIHSSWQIPVFGKRRDLAVIGTDAAAYVDYPSDTEIELYETSVADLGDGQLELRNDGPTVHEMPEREPLKAEIQSFIDATAANRDPLASGTIGAQTVEILERAKHSDESDEVLSLSPTNSLTTRTS</sequence>
<evidence type="ECO:0000259" key="3">
    <source>
        <dbReference type="Pfam" id="PF22725"/>
    </source>
</evidence>
<dbReference type="PANTHER" id="PTHR43377:SF6">
    <property type="entry name" value="GFO_IDH_MOCA-LIKE OXIDOREDUCTASE N-TERMINAL DOMAIN-CONTAINING PROTEIN"/>
    <property type="match status" value="1"/>
</dbReference>
<dbReference type="Gene3D" id="3.30.360.10">
    <property type="entry name" value="Dihydrodipicolinate Reductase, domain 2"/>
    <property type="match status" value="1"/>
</dbReference>
<dbReference type="Pfam" id="PF01408">
    <property type="entry name" value="GFO_IDH_MocA"/>
    <property type="match status" value="1"/>
</dbReference>
<feature type="compositionally biased region" description="Polar residues" evidence="1">
    <location>
        <begin position="325"/>
        <end position="336"/>
    </location>
</feature>
<accession>A0ABD6CDW7</accession>
<organism evidence="4 5">
    <name type="scientific">Halorientalis brevis</name>
    <dbReference type="NCBI Taxonomy" id="1126241"/>
    <lineage>
        <taxon>Archaea</taxon>
        <taxon>Methanobacteriati</taxon>
        <taxon>Methanobacteriota</taxon>
        <taxon>Stenosarchaea group</taxon>
        <taxon>Halobacteria</taxon>
        <taxon>Halobacteriales</taxon>
        <taxon>Haloarculaceae</taxon>
        <taxon>Halorientalis</taxon>
    </lineage>
</organism>
<dbReference type="InterPro" id="IPR051450">
    <property type="entry name" value="Gfo/Idh/MocA_Oxidoreductases"/>
</dbReference>
<dbReference type="InterPro" id="IPR055170">
    <property type="entry name" value="GFO_IDH_MocA-like_dom"/>
</dbReference>
<feature type="domain" description="GFO/IDH/MocA-like oxidoreductase" evidence="3">
    <location>
        <begin position="128"/>
        <end position="235"/>
    </location>
</feature>
<dbReference type="SUPFAM" id="SSF51735">
    <property type="entry name" value="NAD(P)-binding Rossmann-fold domains"/>
    <property type="match status" value="1"/>
</dbReference>
<dbReference type="InterPro" id="IPR036291">
    <property type="entry name" value="NAD(P)-bd_dom_sf"/>
</dbReference>